<feature type="transmembrane region" description="Helical" evidence="8">
    <location>
        <begin position="37"/>
        <end position="61"/>
    </location>
</feature>
<dbReference type="InterPro" id="IPR007227">
    <property type="entry name" value="Cell_shape_determining_MreD"/>
</dbReference>
<organism evidence="9 10">
    <name type="scientific">Paenibacillus sambharensis</name>
    <dbReference type="NCBI Taxonomy" id="1803190"/>
    <lineage>
        <taxon>Bacteria</taxon>
        <taxon>Bacillati</taxon>
        <taxon>Bacillota</taxon>
        <taxon>Bacilli</taxon>
        <taxon>Bacillales</taxon>
        <taxon>Paenibacillaceae</taxon>
        <taxon>Paenibacillus</taxon>
    </lineage>
</organism>
<dbReference type="GO" id="GO:0005886">
    <property type="term" value="C:plasma membrane"/>
    <property type="evidence" value="ECO:0007669"/>
    <property type="project" value="UniProtKB-SubCell"/>
</dbReference>
<dbReference type="AlphaFoldDB" id="A0A2W1L5D3"/>
<evidence type="ECO:0000256" key="4">
    <source>
        <dbReference type="ARBA" id="ARBA00022692"/>
    </source>
</evidence>
<evidence type="ECO:0000256" key="8">
    <source>
        <dbReference type="SAM" id="Phobius"/>
    </source>
</evidence>
<keyword evidence="6 8" id="KW-1133">Transmembrane helix</keyword>
<keyword evidence="5" id="KW-0133">Cell shape</keyword>
<comment type="caution">
    <text evidence="9">The sequence shown here is derived from an EMBL/GenBank/DDBJ whole genome shotgun (WGS) entry which is preliminary data.</text>
</comment>
<evidence type="ECO:0000256" key="1">
    <source>
        <dbReference type="ARBA" id="ARBA00004651"/>
    </source>
</evidence>
<name>A0A2W1L5D3_9BACL</name>
<keyword evidence="3" id="KW-1003">Cell membrane</keyword>
<dbReference type="Proteomes" id="UP000249522">
    <property type="component" value="Unassembled WGS sequence"/>
</dbReference>
<protein>
    <submittedName>
        <fullName evidence="9">Rod shape-determining protein MreD</fullName>
    </submittedName>
</protein>
<dbReference type="EMBL" id="QKRB01000054">
    <property type="protein sequence ID" value="PZD94119.1"/>
    <property type="molecule type" value="Genomic_DNA"/>
</dbReference>
<evidence type="ECO:0000256" key="6">
    <source>
        <dbReference type="ARBA" id="ARBA00022989"/>
    </source>
</evidence>
<dbReference type="OrthoDB" id="2678464at2"/>
<keyword evidence="10" id="KW-1185">Reference proteome</keyword>
<feature type="transmembrane region" description="Helical" evidence="8">
    <location>
        <begin position="67"/>
        <end position="92"/>
    </location>
</feature>
<reference evidence="9 10" key="1">
    <citation type="submission" date="2018-06" db="EMBL/GenBank/DDBJ databases">
        <title>Paenibacillus imtechensis sp. nov.</title>
        <authorList>
            <person name="Pinnaka A.K."/>
            <person name="Singh H."/>
            <person name="Kaur M."/>
        </authorList>
    </citation>
    <scope>NUCLEOTIDE SEQUENCE [LARGE SCALE GENOMIC DNA]</scope>
    <source>
        <strain evidence="9 10">SMB1</strain>
    </source>
</reference>
<dbReference type="NCBIfam" id="TIGR03426">
    <property type="entry name" value="shape_MreD"/>
    <property type="match status" value="1"/>
</dbReference>
<evidence type="ECO:0000256" key="7">
    <source>
        <dbReference type="ARBA" id="ARBA00023136"/>
    </source>
</evidence>
<sequence>MNLRLAVFLMVLLFLIEGTIFPWLVPEPLIGRLVPHFVFVFVLYSALYSGRHTALTLGLVFGLLQDIVYYGHLLGVHSFAMGICGYLTGLLLEYRRSPIMMALSAIGIGSLLYDSLVYFIYKAFQITSETYANALMDHILPSLFLQLGFALALYIPARRMFENSGRGSAEDVD</sequence>
<feature type="transmembrane region" description="Helical" evidence="8">
    <location>
        <begin position="6"/>
        <end position="25"/>
    </location>
</feature>
<comment type="similarity">
    <text evidence="2">Belongs to the MreD family.</text>
</comment>
<evidence type="ECO:0000256" key="3">
    <source>
        <dbReference type="ARBA" id="ARBA00022475"/>
    </source>
</evidence>
<evidence type="ECO:0000256" key="5">
    <source>
        <dbReference type="ARBA" id="ARBA00022960"/>
    </source>
</evidence>
<keyword evidence="4 8" id="KW-0812">Transmembrane</keyword>
<dbReference type="GO" id="GO:0008360">
    <property type="term" value="P:regulation of cell shape"/>
    <property type="evidence" value="ECO:0007669"/>
    <property type="project" value="UniProtKB-KW"/>
</dbReference>
<dbReference type="Pfam" id="PF04093">
    <property type="entry name" value="MreD"/>
    <property type="match status" value="1"/>
</dbReference>
<proteinExistence type="inferred from homology"/>
<gene>
    <name evidence="9" type="primary">mreD</name>
    <name evidence="9" type="ORF">DNH61_19385</name>
</gene>
<evidence type="ECO:0000313" key="10">
    <source>
        <dbReference type="Proteomes" id="UP000249522"/>
    </source>
</evidence>
<keyword evidence="7 8" id="KW-0472">Membrane</keyword>
<feature type="transmembrane region" description="Helical" evidence="8">
    <location>
        <begin position="99"/>
        <end position="119"/>
    </location>
</feature>
<evidence type="ECO:0000256" key="2">
    <source>
        <dbReference type="ARBA" id="ARBA00007776"/>
    </source>
</evidence>
<accession>A0A2W1L5D3</accession>
<dbReference type="RefSeq" id="WP_111148481.1">
    <property type="nucleotide sequence ID" value="NZ_QKRB01000054.1"/>
</dbReference>
<comment type="subcellular location">
    <subcellularLocation>
        <location evidence="1">Cell membrane</location>
        <topology evidence="1">Multi-pass membrane protein</topology>
    </subcellularLocation>
</comment>
<feature type="transmembrane region" description="Helical" evidence="8">
    <location>
        <begin position="139"/>
        <end position="157"/>
    </location>
</feature>
<evidence type="ECO:0000313" key="9">
    <source>
        <dbReference type="EMBL" id="PZD94119.1"/>
    </source>
</evidence>